<proteinExistence type="predicted"/>
<protein>
    <submittedName>
        <fullName evidence="1">Uncharacterized protein</fullName>
    </submittedName>
</protein>
<gene>
    <name evidence="1" type="ORF">UFOVP75_216</name>
</gene>
<sequence>MTRFPPMTDQKLMAMPYDEVKTLIGDLNSEMVGLNRQNTQAHADGISSVPPTEGWRAYRDRIKYLKCRVEAELGRRHRENIAKGVSGRDFSNEIATLAAFLLADRVLDGDSMKEAAKECVALAKECYGAVWEAAKGEVR</sequence>
<reference evidence="1" key="1">
    <citation type="submission" date="2020-04" db="EMBL/GenBank/DDBJ databases">
        <authorList>
            <person name="Chiriac C."/>
            <person name="Salcher M."/>
            <person name="Ghai R."/>
            <person name="Kavagutti S V."/>
        </authorList>
    </citation>
    <scope>NUCLEOTIDE SEQUENCE</scope>
</reference>
<name>A0A6J5L2M1_9CAUD</name>
<accession>A0A6J5L2M1</accession>
<dbReference type="EMBL" id="LR796209">
    <property type="protein sequence ID" value="CAB4127477.1"/>
    <property type="molecule type" value="Genomic_DNA"/>
</dbReference>
<organism evidence="1">
    <name type="scientific">uncultured Caudovirales phage</name>
    <dbReference type="NCBI Taxonomy" id="2100421"/>
    <lineage>
        <taxon>Viruses</taxon>
        <taxon>Duplodnaviria</taxon>
        <taxon>Heunggongvirae</taxon>
        <taxon>Uroviricota</taxon>
        <taxon>Caudoviricetes</taxon>
        <taxon>Peduoviridae</taxon>
        <taxon>Maltschvirus</taxon>
        <taxon>Maltschvirus maltsch</taxon>
    </lineage>
</organism>
<evidence type="ECO:0000313" key="1">
    <source>
        <dbReference type="EMBL" id="CAB4127477.1"/>
    </source>
</evidence>